<feature type="transmembrane region" description="Helical" evidence="2">
    <location>
        <begin position="28"/>
        <end position="46"/>
    </location>
</feature>
<dbReference type="EMBL" id="MCGO01000025">
    <property type="protein sequence ID" value="ORY43425.1"/>
    <property type="molecule type" value="Genomic_DNA"/>
</dbReference>
<evidence type="ECO:0000313" key="4">
    <source>
        <dbReference type="Proteomes" id="UP000193642"/>
    </source>
</evidence>
<evidence type="ECO:0000313" key="3">
    <source>
        <dbReference type="EMBL" id="ORY43425.1"/>
    </source>
</evidence>
<name>A0A1Y2CAR7_9FUNG</name>
<reference evidence="3 4" key="1">
    <citation type="submission" date="2016-07" db="EMBL/GenBank/DDBJ databases">
        <title>Pervasive Adenine N6-methylation of Active Genes in Fungi.</title>
        <authorList>
            <consortium name="DOE Joint Genome Institute"/>
            <person name="Mondo S.J."/>
            <person name="Dannebaum R.O."/>
            <person name="Kuo R.C."/>
            <person name="Labutti K."/>
            <person name="Haridas S."/>
            <person name="Kuo A."/>
            <person name="Salamov A."/>
            <person name="Ahrendt S.R."/>
            <person name="Lipzen A."/>
            <person name="Sullivan W."/>
            <person name="Andreopoulos W.B."/>
            <person name="Clum A."/>
            <person name="Lindquist E."/>
            <person name="Daum C."/>
            <person name="Ramamoorthy G.K."/>
            <person name="Gryganskyi A."/>
            <person name="Culley D."/>
            <person name="Magnuson J.K."/>
            <person name="James T.Y."/>
            <person name="O'Malley M.A."/>
            <person name="Stajich J.E."/>
            <person name="Spatafora J.W."/>
            <person name="Visel A."/>
            <person name="Grigoriev I.V."/>
        </authorList>
    </citation>
    <scope>NUCLEOTIDE SEQUENCE [LARGE SCALE GENOMIC DNA]</scope>
    <source>
        <strain evidence="3 4">JEL800</strain>
    </source>
</reference>
<comment type="caution">
    <text evidence="3">The sequence shown here is derived from an EMBL/GenBank/DDBJ whole genome shotgun (WGS) entry which is preliminary data.</text>
</comment>
<sequence length="269" mass="29401">MAISFIGYYSSAATRALSTGYQFNVTNAMVSLFLSFIESSYVYYAWKRGIFVLKREFPRLTSFAERSIYVILSIILVQSIPNLVLCYLKPRVEGLNVKRFETVGNGFIALSGLCVIAFDLVLLSAFIQFVRKANVAGASIESDKKLVIVCRYGIGAIATSLTTLAIFVLYFVTGIVAFNTVSQLVLGLIFALLLGMKVSLFHQEIQEAQNLQARITGKSEKTSYSSKLSGLELGISGEVESIGIPSQSETAPPLPNAKRSTVVMSVNKK</sequence>
<feature type="compositionally biased region" description="Polar residues" evidence="1">
    <location>
        <begin position="258"/>
        <end position="269"/>
    </location>
</feature>
<keyword evidence="4" id="KW-1185">Reference proteome</keyword>
<accession>A0A1Y2CAR7</accession>
<feature type="transmembrane region" description="Helical" evidence="2">
    <location>
        <begin position="107"/>
        <end position="127"/>
    </location>
</feature>
<feature type="transmembrane region" description="Helical" evidence="2">
    <location>
        <begin position="148"/>
        <end position="170"/>
    </location>
</feature>
<keyword evidence="2" id="KW-0472">Membrane</keyword>
<organism evidence="3 4">
    <name type="scientific">Rhizoclosmatium globosum</name>
    <dbReference type="NCBI Taxonomy" id="329046"/>
    <lineage>
        <taxon>Eukaryota</taxon>
        <taxon>Fungi</taxon>
        <taxon>Fungi incertae sedis</taxon>
        <taxon>Chytridiomycota</taxon>
        <taxon>Chytridiomycota incertae sedis</taxon>
        <taxon>Chytridiomycetes</taxon>
        <taxon>Chytridiales</taxon>
        <taxon>Chytriomycetaceae</taxon>
        <taxon>Rhizoclosmatium</taxon>
    </lineage>
</organism>
<dbReference type="AlphaFoldDB" id="A0A1Y2CAR7"/>
<protein>
    <submittedName>
        <fullName evidence="3">Uncharacterized protein</fullName>
    </submittedName>
</protein>
<feature type="transmembrane region" description="Helical" evidence="2">
    <location>
        <begin position="176"/>
        <end position="196"/>
    </location>
</feature>
<keyword evidence="2" id="KW-0812">Transmembrane</keyword>
<proteinExistence type="predicted"/>
<evidence type="ECO:0000256" key="1">
    <source>
        <dbReference type="SAM" id="MobiDB-lite"/>
    </source>
</evidence>
<feature type="region of interest" description="Disordered" evidence="1">
    <location>
        <begin position="245"/>
        <end position="269"/>
    </location>
</feature>
<feature type="transmembrane region" description="Helical" evidence="2">
    <location>
        <begin position="67"/>
        <end position="87"/>
    </location>
</feature>
<dbReference type="Proteomes" id="UP000193642">
    <property type="component" value="Unassembled WGS sequence"/>
</dbReference>
<evidence type="ECO:0000256" key="2">
    <source>
        <dbReference type="SAM" id="Phobius"/>
    </source>
</evidence>
<keyword evidence="2" id="KW-1133">Transmembrane helix</keyword>
<gene>
    <name evidence="3" type="ORF">BCR33DRAFT_785787</name>
</gene>